<reference evidence="6 7" key="1">
    <citation type="submission" date="2019-11" db="EMBL/GenBank/DDBJ databases">
        <title>Agromyces kandeliae sp. nov., isolated from mangrove soil.</title>
        <authorList>
            <person name="Wang R."/>
        </authorList>
    </citation>
    <scope>NUCLEOTIDE SEQUENCE [LARGE SCALE GENOMIC DNA]</scope>
    <source>
        <strain evidence="6 7">Q22</strain>
    </source>
</reference>
<evidence type="ECO:0000256" key="3">
    <source>
        <dbReference type="ARBA" id="ARBA00029491"/>
    </source>
</evidence>
<proteinExistence type="predicted"/>
<dbReference type="InterPro" id="IPR036849">
    <property type="entry name" value="Enolase-like_C_sf"/>
</dbReference>
<keyword evidence="2" id="KW-0479">Metal-binding</keyword>
<dbReference type="InterPro" id="IPR029017">
    <property type="entry name" value="Enolase-like_N"/>
</dbReference>
<evidence type="ECO:0000256" key="1">
    <source>
        <dbReference type="ARBA" id="ARBA00001968"/>
    </source>
</evidence>
<dbReference type="UniPathway" id="UPA01057">
    <property type="reaction ID" value="UER00165"/>
</dbReference>
<protein>
    <recommendedName>
        <fullName evidence="3 4">o-succinylbenzoate synthase</fullName>
        <ecNumber evidence="3 4">4.2.1.113</ecNumber>
    </recommendedName>
</protein>
<evidence type="ECO:0000256" key="2">
    <source>
        <dbReference type="ARBA" id="ARBA00022723"/>
    </source>
</evidence>
<dbReference type="GO" id="GO:0046872">
    <property type="term" value="F:metal ion binding"/>
    <property type="evidence" value="ECO:0007669"/>
    <property type="project" value="UniProtKB-KW"/>
</dbReference>
<dbReference type="InterPro" id="IPR013342">
    <property type="entry name" value="Mandelate_racemase_C"/>
</dbReference>
<keyword evidence="7" id="KW-1185">Reference proteome</keyword>
<evidence type="ECO:0000256" key="4">
    <source>
        <dbReference type="NCBIfam" id="TIGR01928"/>
    </source>
</evidence>
<dbReference type="InterPro" id="IPR029065">
    <property type="entry name" value="Enolase_C-like"/>
</dbReference>
<dbReference type="GO" id="GO:0043748">
    <property type="term" value="F:O-succinylbenzoate synthase activity"/>
    <property type="evidence" value="ECO:0007669"/>
    <property type="project" value="UniProtKB-EC"/>
</dbReference>
<sequence>MSETAASTRSAERAPRIESIELHRLEVPLVRPFETSFGREAAREVLLVHVRTDRGDGWGECVAGRDPFYSGEYVDGAASVIERYLAPALLRAPAPHLVDDGHVSGVLIEDPAHATGIWVDDREQGVPAAGTAGTAGASSGAAASIASVPLAASVAPTLSFVAGHRMAKGALEAAVLDAELRAQGRSMAECFGAVRDWVDCGVSVGIAPTLEELLDEVTGYLEAGYRRIKLKIKPGWDLVPVAAVRELIGRDAMLQVDANTAYTADDIPLLASLDPFDLLLIEQPFAEEDLATHVRLAQAAETPVCLDESILDVTTAVDAIERGATSIVNIKPGRMGGFLEALRVHDACRAREVPVWCGGMLETGVGRAANVAIAALPGFVLPGDTSASGRYFAEDLTEPFVLGSGEHRGQMRVPDAAGTGVTVRDELVRDWASRAAVTIGA</sequence>
<comment type="cofactor">
    <cofactor evidence="1">
        <name>a divalent metal cation</name>
        <dbReference type="ChEBI" id="CHEBI:60240"/>
    </cofactor>
</comment>
<dbReference type="UniPathway" id="UPA00079"/>
<dbReference type="SFLD" id="SFLDF00009">
    <property type="entry name" value="o-succinylbenzoate_synthase"/>
    <property type="match status" value="1"/>
</dbReference>
<evidence type="ECO:0000313" key="6">
    <source>
        <dbReference type="EMBL" id="MRX43434.1"/>
    </source>
</evidence>
<gene>
    <name evidence="6" type="primary">menC</name>
    <name evidence="6" type="ORF">GJR97_06790</name>
</gene>
<dbReference type="Gene3D" id="3.30.390.10">
    <property type="entry name" value="Enolase-like, N-terminal domain"/>
    <property type="match status" value="2"/>
</dbReference>
<dbReference type="AlphaFoldDB" id="A0A6L5R1J0"/>
<dbReference type="RefSeq" id="WP_154345766.1">
    <property type="nucleotide sequence ID" value="NZ_WKJD01000011.1"/>
</dbReference>
<dbReference type="Pfam" id="PF13378">
    <property type="entry name" value="MR_MLE_C"/>
    <property type="match status" value="1"/>
</dbReference>
<dbReference type="SUPFAM" id="SSF54826">
    <property type="entry name" value="Enolase N-terminal domain-like"/>
    <property type="match status" value="1"/>
</dbReference>
<dbReference type="EMBL" id="WKJD01000011">
    <property type="protein sequence ID" value="MRX43434.1"/>
    <property type="molecule type" value="Genomic_DNA"/>
</dbReference>
<dbReference type="Gene3D" id="3.20.20.120">
    <property type="entry name" value="Enolase-like C-terminal domain"/>
    <property type="match status" value="1"/>
</dbReference>
<comment type="caution">
    <text evidence="6">The sequence shown here is derived from an EMBL/GenBank/DDBJ whole genome shotgun (WGS) entry which is preliminary data.</text>
</comment>
<dbReference type="EC" id="4.2.1.113" evidence="3 4"/>
<dbReference type="SFLD" id="SFLDS00001">
    <property type="entry name" value="Enolase"/>
    <property type="match status" value="1"/>
</dbReference>
<evidence type="ECO:0000313" key="7">
    <source>
        <dbReference type="Proteomes" id="UP000476511"/>
    </source>
</evidence>
<dbReference type="NCBIfam" id="TIGR01928">
    <property type="entry name" value="menC_lowGC_arch"/>
    <property type="match status" value="1"/>
</dbReference>
<keyword evidence="6" id="KW-0456">Lyase</keyword>
<dbReference type="SMART" id="SM00922">
    <property type="entry name" value="MR_MLE"/>
    <property type="match status" value="1"/>
</dbReference>
<dbReference type="SUPFAM" id="SSF51604">
    <property type="entry name" value="Enolase C-terminal domain-like"/>
    <property type="match status" value="1"/>
</dbReference>
<organism evidence="6 7">
    <name type="scientific">Agromyces kandeliae</name>
    <dbReference type="NCBI Taxonomy" id="2666141"/>
    <lineage>
        <taxon>Bacteria</taxon>
        <taxon>Bacillati</taxon>
        <taxon>Actinomycetota</taxon>
        <taxon>Actinomycetes</taxon>
        <taxon>Micrococcales</taxon>
        <taxon>Microbacteriaceae</taxon>
        <taxon>Agromyces</taxon>
    </lineage>
</organism>
<accession>A0A6L5R1J0</accession>
<evidence type="ECO:0000259" key="5">
    <source>
        <dbReference type="SMART" id="SM00922"/>
    </source>
</evidence>
<dbReference type="PANTHER" id="PTHR48073">
    <property type="entry name" value="O-SUCCINYLBENZOATE SYNTHASE-RELATED"/>
    <property type="match status" value="1"/>
</dbReference>
<feature type="domain" description="Mandelate racemase/muconate lactonizing enzyme C-terminal" evidence="5">
    <location>
        <begin position="210"/>
        <end position="303"/>
    </location>
</feature>
<dbReference type="SFLD" id="SFLDG00180">
    <property type="entry name" value="muconate_cycloisomerase"/>
    <property type="match status" value="1"/>
</dbReference>
<dbReference type="GO" id="GO:0009234">
    <property type="term" value="P:menaquinone biosynthetic process"/>
    <property type="evidence" value="ECO:0007669"/>
    <property type="project" value="UniProtKB-UniRule"/>
</dbReference>
<dbReference type="InterPro" id="IPR010197">
    <property type="entry name" value="OSBS/NAAAR"/>
</dbReference>
<dbReference type="Proteomes" id="UP000476511">
    <property type="component" value="Unassembled WGS sequence"/>
</dbReference>
<name>A0A6L5R1J0_9MICO</name>